<dbReference type="GO" id="GO:0140662">
    <property type="term" value="F:ATP-dependent protein folding chaperone"/>
    <property type="evidence" value="ECO:0007669"/>
    <property type="project" value="InterPro"/>
</dbReference>
<dbReference type="PANTHER" id="PTHR11353">
    <property type="entry name" value="CHAPERONIN"/>
    <property type="match status" value="1"/>
</dbReference>
<evidence type="ECO:0000256" key="1">
    <source>
        <dbReference type="ARBA" id="ARBA00008020"/>
    </source>
</evidence>
<dbReference type="Gene3D" id="3.30.260.10">
    <property type="entry name" value="TCP-1-like chaperonin intermediate domain"/>
    <property type="match status" value="1"/>
</dbReference>
<dbReference type="InterPro" id="IPR002423">
    <property type="entry name" value="Cpn60/GroEL/TCP-1"/>
</dbReference>
<comment type="similarity">
    <text evidence="1">Belongs to the TCP-1 chaperonin family.</text>
</comment>
<dbReference type="SUPFAM" id="SSF52029">
    <property type="entry name" value="GroEL apical domain-like"/>
    <property type="match status" value="1"/>
</dbReference>
<dbReference type="InterPro" id="IPR027409">
    <property type="entry name" value="GroEL-like_apical_dom_sf"/>
</dbReference>
<dbReference type="EMBL" id="UINC01201922">
    <property type="protein sequence ID" value="SVE21482.1"/>
    <property type="molecule type" value="Genomic_DNA"/>
</dbReference>
<dbReference type="GO" id="GO:0005524">
    <property type="term" value="F:ATP binding"/>
    <property type="evidence" value="ECO:0007669"/>
    <property type="project" value="UniProtKB-KW"/>
</dbReference>
<evidence type="ECO:0000313" key="5">
    <source>
        <dbReference type="EMBL" id="SVE21482.1"/>
    </source>
</evidence>
<dbReference type="SUPFAM" id="SSF54849">
    <property type="entry name" value="GroEL-intermediate domain like"/>
    <property type="match status" value="1"/>
</dbReference>
<evidence type="ECO:0008006" key="6">
    <source>
        <dbReference type="Google" id="ProtNLM"/>
    </source>
</evidence>
<reference evidence="5" key="1">
    <citation type="submission" date="2018-05" db="EMBL/GenBank/DDBJ databases">
        <authorList>
            <person name="Lanie J.A."/>
            <person name="Ng W.-L."/>
            <person name="Kazmierczak K.M."/>
            <person name="Andrzejewski T.M."/>
            <person name="Davidsen T.M."/>
            <person name="Wayne K.J."/>
            <person name="Tettelin H."/>
            <person name="Glass J.I."/>
            <person name="Rusch D."/>
            <person name="Podicherti R."/>
            <person name="Tsui H.-C.T."/>
            <person name="Winkler M.E."/>
        </authorList>
    </citation>
    <scope>NUCLEOTIDE SEQUENCE</scope>
</reference>
<dbReference type="InterPro" id="IPR027413">
    <property type="entry name" value="GROEL-like_equatorial_sf"/>
</dbReference>
<evidence type="ECO:0000256" key="4">
    <source>
        <dbReference type="ARBA" id="ARBA00023186"/>
    </source>
</evidence>
<evidence type="ECO:0000256" key="2">
    <source>
        <dbReference type="ARBA" id="ARBA00022741"/>
    </source>
</evidence>
<dbReference type="PRINTS" id="PR00304">
    <property type="entry name" value="TCOMPLEXTCP1"/>
</dbReference>
<organism evidence="5">
    <name type="scientific">marine metagenome</name>
    <dbReference type="NCBI Taxonomy" id="408172"/>
    <lineage>
        <taxon>unclassified sequences</taxon>
        <taxon>metagenomes</taxon>
        <taxon>ecological metagenomes</taxon>
    </lineage>
</organism>
<feature type="non-terminal residue" evidence="5">
    <location>
        <position position="1"/>
    </location>
</feature>
<dbReference type="AlphaFoldDB" id="A0A383BNK1"/>
<dbReference type="Gene3D" id="3.50.7.10">
    <property type="entry name" value="GroEL"/>
    <property type="match status" value="1"/>
</dbReference>
<gene>
    <name evidence="5" type="ORF">METZ01_LOCUS474336</name>
</gene>
<dbReference type="Pfam" id="PF00118">
    <property type="entry name" value="Cpn60_TCP1"/>
    <property type="match status" value="1"/>
</dbReference>
<dbReference type="InterPro" id="IPR017998">
    <property type="entry name" value="Chaperone_TCP-1"/>
</dbReference>
<proteinExistence type="inferred from homology"/>
<name>A0A383BNK1_9ZZZZ</name>
<protein>
    <recommendedName>
        <fullName evidence="6">Thermosome subunit</fullName>
    </recommendedName>
</protein>
<keyword evidence="3" id="KW-0067">ATP-binding</keyword>
<dbReference type="SUPFAM" id="SSF48592">
    <property type="entry name" value="GroEL equatorial domain-like"/>
    <property type="match status" value="1"/>
</dbReference>
<sequence>NKTTKVDRDDIKIQKKQGGSISDTELISGIILDKEPVHSGMPKNVNNAKVALVDAPLEIKKTEIESKIQINDPSQIQAFLDQEEATIKKMVDKIHKTKATVLICQKGIDDLAQHYLAKHGIMAIRRSKKSDMEALAKATGGRIVSNLDSISKDDIGFAGLVQVRKIGDDDMTFVTDCKNPKAVSILVRGGSEHVIDEIDRNLADAIGVVSLVIEDGKIVTGGGAAEIELALKLRKFAPRIGGRE</sequence>
<evidence type="ECO:0000256" key="3">
    <source>
        <dbReference type="ARBA" id="ARBA00022840"/>
    </source>
</evidence>
<accession>A0A383BNK1</accession>
<dbReference type="Gene3D" id="1.10.560.10">
    <property type="entry name" value="GroEL-like equatorial domain"/>
    <property type="match status" value="1"/>
</dbReference>
<dbReference type="InterPro" id="IPR027410">
    <property type="entry name" value="TCP-1-like_intermed_sf"/>
</dbReference>
<feature type="non-terminal residue" evidence="5">
    <location>
        <position position="244"/>
    </location>
</feature>
<keyword evidence="2" id="KW-0547">Nucleotide-binding</keyword>
<keyword evidence="4" id="KW-0143">Chaperone</keyword>